<dbReference type="AlphaFoldDB" id="A0A926RWH6"/>
<dbReference type="Gene3D" id="1.10.287.540">
    <property type="entry name" value="Helix hairpin bin"/>
    <property type="match status" value="1"/>
</dbReference>
<dbReference type="SUPFAM" id="SSF158221">
    <property type="entry name" value="YnzC-like"/>
    <property type="match status" value="1"/>
</dbReference>
<protein>
    <recommendedName>
        <fullName evidence="2">UPF0291 protein IC620_04020</fullName>
    </recommendedName>
</protein>
<gene>
    <name evidence="3" type="ORF">IC620_04020</name>
</gene>
<dbReference type="Proteomes" id="UP000661691">
    <property type="component" value="Unassembled WGS sequence"/>
</dbReference>
<accession>A0A926RWH6</accession>
<comment type="subcellular location">
    <subcellularLocation>
        <location evidence="2">Cytoplasm</location>
    </subcellularLocation>
</comment>
<name>A0A926RWH6_9BACL</name>
<dbReference type="InterPro" id="IPR009242">
    <property type="entry name" value="DUF896"/>
</dbReference>
<sequence>MITKELITRINELAHKQKSIGLDESEKKEQQQLRQKYLKAIRGQVKDQLSRVRFENQED</sequence>
<evidence type="ECO:0000313" key="4">
    <source>
        <dbReference type="Proteomes" id="UP000661691"/>
    </source>
</evidence>
<comment type="similarity">
    <text evidence="2">Belongs to the UPF0291 family.</text>
</comment>
<evidence type="ECO:0000256" key="2">
    <source>
        <dbReference type="HAMAP-Rule" id="MF_01103"/>
    </source>
</evidence>
<comment type="caution">
    <text evidence="3">The sequence shown here is derived from an EMBL/GenBank/DDBJ whole genome shotgun (WGS) entry which is preliminary data.</text>
</comment>
<proteinExistence type="inferred from homology"/>
<keyword evidence="4" id="KW-1185">Reference proteome</keyword>
<dbReference type="RefSeq" id="WP_191138170.1">
    <property type="nucleotide sequence ID" value="NZ_JACXAG020000001.1"/>
</dbReference>
<evidence type="ECO:0000256" key="1">
    <source>
        <dbReference type="ARBA" id="ARBA00022490"/>
    </source>
</evidence>
<organism evidence="3 4">
    <name type="scientific">Polycladospora coralii</name>
    <dbReference type="NCBI Taxonomy" id="2771432"/>
    <lineage>
        <taxon>Bacteria</taxon>
        <taxon>Bacillati</taxon>
        <taxon>Bacillota</taxon>
        <taxon>Bacilli</taxon>
        <taxon>Bacillales</taxon>
        <taxon>Thermoactinomycetaceae</taxon>
        <taxon>Polycladospora</taxon>
    </lineage>
</organism>
<dbReference type="Pfam" id="PF05979">
    <property type="entry name" value="DUF896"/>
    <property type="match status" value="1"/>
</dbReference>
<dbReference type="PANTHER" id="PTHR37300:SF1">
    <property type="entry name" value="UPF0291 PROTEIN YNZC"/>
    <property type="match status" value="1"/>
</dbReference>
<dbReference type="HAMAP" id="MF_01103">
    <property type="entry name" value="UPF0291"/>
    <property type="match status" value="1"/>
</dbReference>
<dbReference type="PANTHER" id="PTHR37300">
    <property type="entry name" value="UPF0291 PROTEIN CBO2609/CLC_2481"/>
    <property type="match status" value="1"/>
</dbReference>
<dbReference type="EMBL" id="JACXAH010000004">
    <property type="protein sequence ID" value="MBD1371521.1"/>
    <property type="molecule type" value="Genomic_DNA"/>
</dbReference>
<reference evidence="3" key="1">
    <citation type="submission" date="2020-09" db="EMBL/GenBank/DDBJ databases">
        <title>A novel bacterium of genus Hazenella, isolated from South China Sea.</title>
        <authorList>
            <person name="Huang H."/>
            <person name="Mo K."/>
            <person name="Hu Y."/>
        </authorList>
    </citation>
    <scope>NUCLEOTIDE SEQUENCE</scope>
    <source>
        <strain evidence="3">IB182357</strain>
    </source>
</reference>
<keyword evidence="1 2" id="KW-0963">Cytoplasm</keyword>
<dbReference type="GO" id="GO:0005737">
    <property type="term" value="C:cytoplasm"/>
    <property type="evidence" value="ECO:0007669"/>
    <property type="project" value="UniProtKB-SubCell"/>
</dbReference>
<evidence type="ECO:0000313" key="3">
    <source>
        <dbReference type="EMBL" id="MBD1371521.1"/>
    </source>
</evidence>